<dbReference type="InterPro" id="IPR036259">
    <property type="entry name" value="MFS_trans_sf"/>
</dbReference>
<protein>
    <recommendedName>
        <fullName evidence="8">Major facilitator superfamily (MFS) profile domain-containing protein</fullName>
    </recommendedName>
</protein>
<accession>A0AA38LTW5</accession>
<gene>
    <name evidence="6" type="ORF">MKK02DRAFT_38467</name>
</gene>
<evidence type="ECO:0008006" key="8">
    <source>
        <dbReference type="Google" id="ProtNLM"/>
    </source>
</evidence>
<dbReference type="AlphaFoldDB" id="A0AA38LTW5"/>
<keyword evidence="5" id="KW-0472">Membrane</keyword>
<sequence length="97" mass="11250">MSVSKPWYYYLWDSFGKPKEERRLLRKLDASLLIFSVVGLIMRYVDQTNLATAFVSGMKEDLQMYGLEYNYCVTAWSVGYVIGQIPGNVLLNRFSPH</sequence>
<comment type="caution">
    <text evidence="6">The sequence shown here is derived from an EMBL/GenBank/DDBJ whole genome shotgun (WGS) entry which is preliminary data.</text>
</comment>
<dbReference type="PANTHER" id="PTHR43791">
    <property type="entry name" value="PERMEASE-RELATED"/>
    <property type="match status" value="1"/>
</dbReference>
<proteinExistence type="predicted"/>
<dbReference type="Proteomes" id="UP001164286">
    <property type="component" value="Unassembled WGS sequence"/>
</dbReference>
<keyword evidence="3" id="KW-0812">Transmembrane</keyword>
<dbReference type="EMBL" id="JAKWFO010000008">
    <property type="protein sequence ID" value="KAI9633809.1"/>
    <property type="molecule type" value="Genomic_DNA"/>
</dbReference>
<comment type="subcellular location">
    <subcellularLocation>
        <location evidence="1">Membrane</location>
        <topology evidence="1">Multi-pass membrane protein</topology>
    </subcellularLocation>
</comment>
<keyword evidence="7" id="KW-1185">Reference proteome</keyword>
<evidence type="ECO:0000313" key="7">
    <source>
        <dbReference type="Proteomes" id="UP001164286"/>
    </source>
</evidence>
<evidence type="ECO:0000256" key="5">
    <source>
        <dbReference type="ARBA" id="ARBA00023136"/>
    </source>
</evidence>
<dbReference type="GeneID" id="77729319"/>
<dbReference type="Gene3D" id="1.20.1250.20">
    <property type="entry name" value="MFS general substrate transporter like domains"/>
    <property type="match status" value="1"/>
</dbReference>
<keyword evidence="4" id="KW-1133">Transmembrane helix</keyword>
<evidence type="ECO:0000256" key="1">
    <source>
        <dbReference type="ARBA" id="ARBA00004141"/>
    </source>
</evidence>
<keyword evidence="2" id="KW-0813">Transport</keyword>
<dbReference type="GO" id="GO:0016020">
    <property type="term" value="C:membrane"/>
    <property type="evidence" value="ECO:0007669"/>
    <property type="project" value="UniProtKB-SubCell"/>
</dbReference>
<dbReference type="RefSeq" id="XP_052943586.1">
    <property type="nucleotide sequence ID" value="XM_053090114.1"/>
</dbReference>
<name>A0AA38LTW5_9TREE</name>
<dbReference type="SUPFAM" id="SSF103473">
    <property type="entry name" value="MFS general substrate transporter"/>
    <property type="match status" value="1"/>
</dbReference>
<organism evidence="6 7">
    <name type="scientific">Dioszegia hungarica</name>
    <dbReference type="NCBI Taxonomy" id="4972"/>
    <lineage>
        <taxon>Eukaryota</taxon>
        <taxon>Fungi</taxon>
        <taxon>Dikarya</taxon>
        <taxon>Basidiomycota</taxon>
        <taxon>Agaricomycotina</taxon>
        <taxon>Tremellomycetes</taxon>
        <taxon>Tremellales</taxon>
        <taxon>Bulleribasidiaceae</taxon>
        <taxon>Dioszegia</taxon>
    </lineage>
</organism>
<dbReference type="PANTHER" id="PTHR43791:SF39">
    <property type="entry name" value="TRANSPORTER LIZ1_SEO1, PUTATIVE (AFU_ORTHOLOGUE AFUA_3G00980)-RELATED"/>
    <property type="match status" value="1"/>
</dbReference>
<dbReference type="GO" id="GO:0022857">
    <property type="term" value="F:transmembrane transporter activity"/>
    <property type="evidence" value="ECO:0007669"/>
    <property type="project" value="TreeGrafter"/>
</dbReference>
<evidence type="ECO:0000256" key="3">
    <source>
        <dbReference type="ARBA" id="ARBA00022692"/>
    </source>
</evidence>
<reference evidence="6" key="1">
    <citation type="journal article" date="2022" name="G3 (Bethesda)">
        <title>High quality genome of the basidiomycete yeast Dioszegia hungarica PDD-24b-2 isolated from cloud water.</title>
        <authorList>
            <person name="Jarrige D."/>
            <person name="Haridas S."/>
            <person name="Bleykasten-Grosshans C."/>
            <person name="Joly M."/>
            <person name="Nadalig T."/>
            <person name="Sancelme M."/>
            <person name="Vuilleumier S."/>
            <person name="Grigoriev I.V."/>
            <person name="Amato P."/>
            <person name="Bringel F."/>
        </authorList>
    </citation>
    <scope>NUCLEOTIDE SEQUENCE</scope>
    <source>
        <strain evidence="6">PDD-24b-2</strain>
    </source>
</reference>
<evidence type="ECO:0000256" key="4">
    <source>
        <dbReference type="ARBA" id="ARBA00022989"/>
    </source>
</evidence>
<evidence type="ECO:0000313" key="6">
    <source>
        <dbReference type="EMBL" id="KAI9633809.1"/>
    </source>
</evidence>
<evidence type="ECO:0000256" key="2">
    <source>
        <dbReference type="ARBA" id="ARBA00022448"/>
    </source>
</evidence>